<dbReference type="GO" id="GO:0006749">
    <property type="term" value="P:glutathione metabolic process"/>
    <property type="evidence" value="ECO:0007669"/>
    <property type="project" value="TreeGrafter"/>
</dbReference>
<dbReference type="PATRIC" id="fig|1359184.3.peg.285"/>
<dbReference type="PANTHER" id="PTHR43969">
    <property type="entry name" value="GLUTATHIONE S TRANSFERASE D10, ISOFORM A-RELATED"/>
    <property type="match status" value="1"/>
</dbReference>
<dbReference type="Gene3D" id="1.20.1050.10">
    <property type="match status" value="1"/>
</dbReference>
<reference evidence="4 5" key="1">
    <citation type="submission" date="2015-02" db="EMBL/GenBank/DDBJ databases">
        <title>Genome Sequencing of Rickettsiales.</title>
        <authorList>
            <person name="Daugherty S.C."/>
            <person name="Su Q."/>
            <person name="Abolude K."/>
            <person name="Beier-Sexton M."/>
            <person name="Carlyon J.A."/>
            <person name="Carter R."/>
            <person name="Day N.P."/>
            <person name="Dumler S.J."/>
            <person name="Dyachenko V."/>
            <person name="Godinez A."/>
            <person name="Kurtti T.J."/>
            <person name="Lichay M."/>
            <person name="Mullins K.E."/>
            <person name="Ott S."/>
            <person name="Pappas-Brown V."/>
            <person name="Paris D.H."/>
            <person name="Patel P."/>
            <person name="Richards A.L."/>
            <person name="Sadzewicz L."/>
            <person name="Sears K."/>
            <person name="Seidman D."/>
            <person name="Sengamalay N."/>
            <person name="Stenos J."/>
            <person name="Tallon L.J."/>
            <person name="Vincent G."/>
            <person name="Fraser C.M."/>
            <person name="Munderloh U."/>
            <person name="Dunning-Hotopp J.C."/>
        </authorList>
    </citation>
    <scope>NUCLEOTIDE SEQUENCE [LARGE SCALE GENOMIC DNA]</scope>
    <source>
        <strain evidence="4 5">Gilliam</strain>
    </source>
</reference>
<dbReference type="SUPFAM" id="SSF47616">
    <property type="entry name" value="GST C-terminal domain-like"/>
    <property type="match status" value="1"/>
</dbReference>
<comment type="caution">
    <text evidence="4">The sequence shown here is derived from an EMBL/GenBank/DDBJ whole genome shotgun (WGS) entry which is preliminary data.</text>
</comment>
<dbReference type="Proteomes" id="UP000033769">
    <property type="component" value="Unassembled WGS sequence"/>
</dbReference>
<keyword evidence="4" id="KW-0808">Transferase</keyword>
<dbReference type="CDD" id="cd00299">
    <property type="entry name" value="GST_C_family"/>
    <property type="match status" value="1"/>
</dbReference>
<feature type="domain" description="GST C-terminal" evidence="3">
    <location>
        <begin position="84"/>
        <end position="217"/>
    </location>
</feature>
<dbReference type="InterPro" id="IPR036282">
    <property type="entry name" value="Glutathione-S-Trfase_C_sf"/>
</dbReference>
<dbReference type="InterPro" id="IPR040079">
    <property type="entry name" value="Glutathione_S-Trfase"/>
</dbReference>
<dbReference type="Gene3D" id="3.40.30.10">
    <property type="entry name" value="Glutaredoxin"/>
    <property type="match status" value="1"/>
</dbReference>
<evidence type="ECO:0000259" key="3">
    <source>
        <dbReference type="PROSITE" id="PS50405"/>
    </source>
</evidence>
<dbReference type="GO" id="GO:0004364">
    <property type="term" value="F:glutathione transferase activity"/>
    <property type="evidence" value="ECO:0007669"/>
    <property type="project" value="TreeGrafter"/>
</dbReference>
<dbReference type="InterPro" id="IPR004046">
    <property type="entry name" value="GST_C"/>
</dbReference>
<evidence type="ECO:0000259" key="2">
    <source>
        <dbReference type="PROSITE" id="PS50404"/>
    </source>
</evidence>
<dbReference type="PROSITE" id="PS50405">
    <property type="entry name" value="GST_CTER"/>
    <property type="match status" value="1"/>
</dbReference>
<sequence length="222" mass="26312">MRKVYYYPLCPFSRQLRIILKEVDSVFTLIKEEFWLKKKEFITLNPNGKLPVLIETSGLVVYDIFTIIEYLREIEPNFHFICNEPEKNVAIRKLFTWFNDKFYHEVTKIILDEKLIKFLKNYGSPRSDLLKIAKTSQKAHFNFIANLLQSNSYLAGDQVTIADIAAASHISVIDYFNEVIWDYYPSVKNWYVLIKSRPSFKPLLQDYTPGFFPLKYYAELDF</sequence>
<dbReference type="InterPro" id="IPR010987">
    <property type="entry name" value="Glutathione-S-Trfase_C-like"/>
</dbReference>
<dbReference type="SUPFAM" id="SSF52833">
    <property type="entry name" value="Thioredoxin-like"/>
    <property type="match status" value="1"/>
</dbReference>
<feature type="domain" description="GST N-terminal" evidence="2">
    <location>
        <begin position="1"/>
        <end position="79"/>
    </location>
</feature>
<evidence type="ECO:0000256" key="1">
    <source>
        <dbReference type="ARBA" id="ARBA00011738"/>
    </source>
</evidence>
<name>A0A0F3MEM7_ORITS</name>
<proteinExistence type="predicted"/>
<accession>A0A0F3MEM7</accession>
<dbReference type="InterPro" id="IPR004045">
    <property type="entry name" value="Glutathione_S-Trfase_N"/>
</dbReference>
<dbReference type="Pfam" id="PF00043">
    <property type="entry name" value="GST_C"/>
    <property type="match status" value="1"/>
</dbReference>
<dbReference type="EMBL" id="LANO01000013">
    <property type="protein sequence ID" value="KJV53024.1"/>
    <property type="molecule type" value="Genomic_DNA"/>
</dbReference>
<evidence type="ECO:0000313" key="4">
    <source>
        <dbReference type="EMBL" id="KJV53024.1"/>
    </source>
</evidence>
<dbReference type="Pfam" id="PF13409">
    <property type="entry name" value="GST_N_2"/>
    <property type="match status" value="1"/>
</dbReference>
<dbReference type="AlphaFoldDB" id="A0A0F3MEM7"/>
<dbReference type="SFLD" id="SFLDG00358">
    <property type="entry name" value="Main_(cytGST)"/>
    <property type="match status" value="1"/>
</dbReference>
<evidence type="ECO:0000313" key="5">
    <source>
        <dbReference type="Proteomes" id="UP000033769"/>
    </source>
</evidence>
<protein>
    <submittedName>
        <fullName evidence="4">Glutathione S-transferase, C-terminal domain protein</fullName>
    </submittedName>
</protein>
<dbReference type="CDD" id="cd00570">
    <property type="entry name" value="GST_N_family"/>
    <property type="match status" value="1"/>
</dbReference>
<dbReference type="SFLD" id="SFLDS00019">
    <property type="entry name" value="Glutathione_Transferase_(cytos"/>
    <property type="match status" value="1"/>
</dbReference>
<gene>
    <name evidence="4" type="ORF">OTSGILL_1031</name>
</gene>
<comment type="subunit">
    <text evidence="1">Homodimer.</text>
</comment>
<organism evidence="4 5">
    <name type="scientific">Orientia tsutsugamushi str. Gilliam</name>
    <dbReference type="NCBI Taxonomy" id="1359184"/>
    <lineage>
        <taxon>Bacteria</taxon>
        <taxon>Pseudomonadati</taxon>
        <taxon>Pseudomonadota</taxon>
        <taxon>Alphaproteobacteria</taxon>
        <taxon>Rickettsiales</taxon>
        <taxon>Rickettsiaceae</taxon>
        <taxon>Rickettsieae</taxon>
        <taxon>Orientia</taxon>
    </lineage>
</organism>
<dbReference type="PROSITE" id="PS50404">
    <property type="entry name" value="GST_NTER"/>
    <property type="match status" value="1"/>
</dbReference>
<dbReference type="InterPro" id="IPR036249">
    <property type="entry name" value="Thioredoxin-like_sf"/>
</dbReference>
<dbReference type="PANTHER" id="PTHR43969:SF9">
    <property type="entry name" value="GLUTATHIONE S TRANSFERASE D10, ISOFORM A-RELATED"/>
    <property type="match status" value="1"/>
</dbReference>